<protein>
    <submittedName>
        <fullName evidence="1">Uncharacterized protein</fullName>
    </submittedName>
</protein>
<dbReference type="Proteomes" id="UP001066276">
    <property type="component" value="Chromosome 8"/>
</dbReference>
<comment type="caution">
    <text evidence="1">The sequence shown here is derived from an EMBL/GenBank/DDBJ whole genome shotgun (WGS) entry which is preliminary data.</text>
</comment>
<sequence>MCDTTVVRFHVFLSHPSIPQEHGITSQLREIEPCIFAEQEDSFELNRIPTHPVLRRYIPVMFKWTRHFRLHK</sequence>
<evidence type="ECO:0000313" key="1">
    <source>
        <dbReference type="EMBL" id="KAJ1115241.1"/>
    </source>
</evidence>
<organism evidence="1 2">
    <name type="scientific">Pleurodeles waltl</name>
    <name type="common">Iberian ribbed newt</name>
    <dbReference type="NCBI Taxonomy" id="8319"/>
    <lineage>
        <taxon>Eukaryota</taxon>
        <taxon>Metazoa</taxon>
        <taxon>Chordata</taxon>
        <taxon>Craniata</taxon>
        <taxon>Vertebrata</taxon>
        <taxon>Euteleostomi</taxon>
        <taxon>Amphibia</taxon>
        <taxon>Batrachia</taxon>
        <taxon>Caudata</taxon>
        <taxon>Salamandroidea</taxon>
        <taxon>Salamandridae</taxon>
        <taxon>Pleurodelinae</taxon>
        <taxon>Pleurodeles</taxon>
    </lineage>
</organism>
<gene>
    <name evidence="1" type="ORF">NDU88_003467</name>
</gene>
<name>A0AAV7NI98_PLEWA</name>
<proteinExistence type="predicted"/>
<evidence type="ECO:0000313" key="2">
    <source>
        <dbReference type="Proteomes" id="UP001066276"/>
    </source>
</evidence>
<keyword evidence="2" id="KW-1185">Reference proteome</keyword>
<accession>A0AAV7NI98</accession>
<dbReference type="AlphaFoldDB" id="A0AAV7NI98"/>
<reference evidence="1" key="1">
    <citation type="journal article" date="2022" name="bioRxiv">
        <title>Sequencing and chromosome-scale assembly of the giantPleurodeles waltlgenome.</title>
        <authorList>
            <person name="Brown T."/>
            <person name="Elewa A."/>
            <person name="Iarovenko S."/>
            <person name="Subramanian E."/>
            <person name="Araus A.J."/>
            <person name="Petzold A."/>
            <person name="Susuki M."/>
            <person name="Suzuki K.-i.T."/>
            <person name="Hayashi T."/>
            <person name="Toyoda A."/>
            <person name="Oliveira C."/>
            <person name="Osipova E."/>
            <person name="Leigh N.D."/>
            <person name="Simon A."/>
            <person name="Yun M.H."/>
        </authorList>
    </citation>
    <scope>NUCLEOTIDE SEQUENCE</scope>
    <source>
        <strain evidence="1">20211129_DDA</strain>
        <tissue evidence="1">Liver</tissue>
    </source>
</reference>
<dbReference type="EMBL" id="JANPWB010000012">
    <property type="protein sequence ID" value="KAJ1115241.1"/>
    <property type="molecule type" value="Genomic_DNA"/>
</dbReference>